<proteinExistence type="predicted"/>
<dbReference type="Pfam" id="PF04248">
    <property type="entry name" value="NTP_transf_9"/>
    <property type="match status" value="2"/>
</dbReference>
<dbReference type="Proteomes" id="UP000305067">
    <property type="component" value="Unassembled WGS sequence"/>
</dbReference>
<protein>
    <recommendedName>
        <fullName evidence="2">DUF427 domain-containing protein</fullName>
    </recommendedName>
</protein>
<sequence>MAQVAPHSRPNTHQQDGSSDALYKEKTLRRVRVLFNGEYVVDTVNAQLVWERPNYPTYFFEDKDLAQKYLHRGSRSTLYDIVVGERKAAGAVQKFNQDKNHGVSHDYPELEGLLKINFAAMDAWFEEDEQIFVHPKDPYKRVDVLQSSRHVRVEVDGVQIAETTKPRLLFETSLPIRYYIPKVDFKMDLLVPSETTSQCPYKGIASYYSVRLPSGKLKRDVVWWYRTPQAECIEIKGLCCVWSEMVDVWVDGVKV</sequence>
<evidence type="ECO:0000259" key="2">
    <source>
        <dbReference type="Pfam" id="PF04248"/>
    </source>
</evidence>
<keyword evidence="4" id="KW-1185">Reference proteome</keyword>
<name>A0A5C3QBM2_9AGAR</name>
<feature type="domain" description="DUF427" evidence="2">
    <location>
        <begin position="31"/>
        <end position="77"/>
    </location>
</feature>
<feature type="region of interest" description="Disordered" evidence="1">
    <location>
        <begin position="1"/>
        <end position="21"/>
    </location>
</feature>
<dbReference type="STRING" id="1884261.A0A5C3QBM2"/>
<gene>
    <name evidence="3" type="ORF">BDV98DRAFT_510645</name>
</gene>
<dbReference type="InterPro" id="IPR007361">
    <property type="entry name" value="DUF427"/>
</dbReference>
<dbReference type="PANTHER" id="PTHR34310">
    <property type="entry name" value="DUF427 DOMAIN PROTEIN (AFU_ORTHOLOGUE AFUA_3G02220)"/>
    <property type="match status" value="1"/>
</dbReference>
<accession>A0A5C3QBM2</accession>
<reference evidence="3 4" key="1">
    <citation type="journal article" date="2019" name="Nat. Ecol. Evol.">
        <title>Megaphylogeny resolves global patterns of mushroom evolution.</title>
        <authorList>
            <person name="Varga T."/>
            <person name="Krizsan K."/>
            <person name="Foldi C."/>
            <person name="Dima B."/>
            <person name="Sanchez-Garcia M."/>
            <person name="Sanchez-Ramirez S."/>
            <person name="Szollosi G.J."/>
            <person name="Szarkandi J.G."/>
            <person name="Papp V."/>
            <person name="Albert L."/>
            <person name="Andreopoulos W."/>
            <person name="Angelini C."/>
            <person name="Antonin V."/>
            <person name="Barry K.W."/>
            <person name="Bougher N.L."/>
            <person name="Buchanan P."/>
            <person name="Buyck B."/>
            <person name="Bense V."/>
            <person name="Catcheside P."/>
            <person name="Chovatia M."/>
            <person name="Cooper J."/>
            <person name="Damon W."/>
            <person name="Desjardin D."/>
            <person name="Finy P."/>
            <person name="Geml J."/>
            <person name="Haridas S."/>
            <person name="Hughes K."/>
            <person name="Justo A."/>
            <person name="Karasinski D."/>
            <person name="Kautmanova I."/>
            <person name="Kiss B."/>
            <person name="Kocsube S."/>
            <person name="Kotiranta H."/>
            <person name="LaButti K.M."/>
            <person name="Lechner B.E."/>
            <person name="Liimatainen K."/>
            <person name="Lipzen A."/>
            <person name="Lukacs Z."/>
            <person name="Mihaltcheva S."/>
            <person name="Morgado L.N."/>
            <person name="Niskanen T."/>
            <person name="Noordeloos M.E."/>
            <person name="Ohm R.A."/>
            <person name="Ortiz-Santana B."/>
            <person name="Ovrebo C."/>
            <person name="Racz N."/>
            <person name="Riley R."/>
            <person name="Savchenko A."/>
            <person name="Shiryaev A."/>
            <person name="Soop K."/>
            <person name="Spirin V."/>
            <person name="Szebenyi C."/>
            <person name="Tomsovsky M."/>
            <person name="Tulloss R.E."/>
            <person name="Uehling J."/>
            <person name="Grigoriev I.V."/>
            <person name="Vagvolgyi C."/>
            <person name="Papp T."/>
            <person name="Martin F.M."/>
            <person name="Miettinen O."/>
            <person name="Hibbett D.S."/>
            <person name="Nagy L.G."/>
        </authorList>
    </citation>
    <scope>NUCLEOTIDE SEQUENCE [LARGE SCALE GENOMIC DNA]</scope>
    <source>
        <strain evidence="3 4">CBS 309.79</strain>
    </source>
</reference>
<dbReference type="Gene3D" id="2.170.150.40">
    <property type="entry name" value="Domain of unknown function (DUF427)"/>
    <property type="match status" value="2"/>
</dbReference>
<feature type="compositionally biased region" description="Polar residues" evidence="1">
    <location>
        <begin position="9"/>
        <end position="18"/>
    </location>
</feature>
<organism evidence="3 4">
    <name type="scientific">Pterulicium gracile</name>
    <dbReference type="NCBI Taxonomy" id="1884261"/>
    <lineage>
        <taxon>Eukaryota</taxon>
        <taxon>Fungi</taxon>
        <taxon>Dikarya</taxon>
        <taxon>Basidiomycota</taxon>
        <taxon>Agaricomycotina</taxon>
        <taxon>Agaricomycetes</taxon>
        <taxon>Agaricomycetidae</taxon>
        <taxon>Agaricales</taxon>
        <taxon>Pleurotineae</taxon>
        <taxon>Pterulaceae</taxon>
        <taxon>Pterulicium</taxon>
    </lineage>
</organism>
<dbReference type="InterPro" id="IPR038694">
    <property type="entry name" value="DUF427_sf"/>
</dbReference>
<dbReference type="OrthoDB" id="18996at2759"/>
<evidence type="ECO:0000313" key="3">
    <source>
        <dbReference type="EMBL" id="TFK99422.1"/>
    </source>
</evidence>
<feature type="domain" description="DUF427" evidence="2">
    <location>
        <begin position="151"/>
        <end position="243"/>
    </location>
</feature>
<dbReference type="EMBL" id="ML178833">
    <property type="protein sequence ID" value="TFK99422.1"/>
    <property type="molecule type" value="Genomic_DNA"/>
</dbReference>
<dbReference type="PANTHER" id="PTHR34310:SF9">
    <property type="entry name" value="BLR5716 PROTEIN"/>
    <property type="match status" value="1"/>
</dbReference>
<evidence type="ECO:0000256" key="1">
    <source>
        <dbReference type="SAM" id="MobiDB-lite"/>
    </source>
</evidence>
<dbReference type="AlphaFoldDB" id="A0A5C3QBM2"/>
<evidence type="ECO:0000313" key="4">
    <source>
        <dbReference type="Proteomes" id="UP000305067"/>
    </source>
</evidence>